<dbReference type="InterPro" id="IPR050498">
    <property type="entry name" value="Ycf3"/>
</dbReference>
<comment type="caution">
    <text evidence="6">The sequence shown here is derived from an EMBL/GenBank/DDBJ whole genome shotgun (WGS) entry which is preliminary data.</text>
</comment>
<dbReference type="Pfam" id="PF13432">
    <property type="entry name" value="TPR_16"/>
    <property type="match status" value="5"/>
</dbReference>
<dbReference type="SMART" id="SM00028">
    <property type="entry name" value="TPR"/>
    <property type="match status" value="9"/>
</dbReference>
<dbReference type="SUPFAM" id="SSF48452">
    <property type="entry name" value="TPR-like"/>
    <property type="match status" value="1"/>
</dbReference>
<reference evidence="6 7" key="1">
    <citation type="submission" date="2015-04" db="EMBL/GenBank/DDBJ databases">
        <title>Whole genome shotgun sequence of Sphingomonas changbaiensis NBRC 104936.</title>
        <authorList>
            <person name="Katano-Makiyama Y."/>
            <person name="Hosoyama A."/>
            <person name="Hashimoto M."/>
            <person name="Noguchi M."/>
            <person name="Tsuchikane K."/>
            <person name="Ohji S."/>
            <person name="Yamazoe A."/>
            <person name="Ichikawa N."/>
            <person name="Kimura A."/>
            <person name="Fujita N."/>
        </authorList>
    </citation>
    <scope>NUCLEOTIDE SEQUENCE [LARGE SCALE GENOMIC DNA]</scope>
    <source>
        <strain evidence="6 7">NBRC 104936</strain>
    </source>
</reference>
<feature type="repeat" description="TPR" evidence="3">
    <location>
        <begin position="834"/>
        <end position="867"/>
    </location>
</feature>
<feature type="domain" description="DUF3857" evidence="5">
    <location>
        <begin position="67"/>
        <end position="231"/>
    </location>
</feature>
<dbReference type="Gene3D" id="2.60.40.3140">
    <property type="match status" value="1"/>
</dbReference>
<keyword evidence="1" id="KW-0677">Repeat</keyword>
<feature type="repeat" description="TPR" evidence="3">
    <location>
        <begin position="900"/>
        <end position="933"/>
    </location>
</feature>
<dbReference type="InterPro" id="IPR024618">
    <property type="entry name" value="DUF3857"/>
</dbReference>
<dbReference type="EMBL" id="BBWU01000045">
    <property type="protein sequence ID" value="GAO40199.1"/>
    <property type="molecule type" value="Genomic_DNA"/>
</dbReference>
<protein>
    <recommendedName>
        <fullName evidence="5">DUF3857 domain-containing protein</fullName>
    </recommendedName>
</protein>
<keyword evidence="4" id="KW-0732">Signal</keyword>
<proteinExistence type="predicted"/>
<keyword evidence="2 3" id="KW-0802">TPR repeat</keyword>
<evidence type="ECO:0000313" key="7">
    <source>
        <dbReference type="Proteomes" id="UP000033202"/>
    </source>
</evidence>
<dbReference type="Gene3D" id="3.10.620.30">
    <property type="match status" value="1"/>
</dbReference>
<evidence type="ECO:0000256" key="4">
    <source>
        <dbReference type="SAM" id="SignalP"/>
    </source>
</evidence>
<evidence type="ECO:0000256" key="2">
    <source>
        <dbReference type="ARBA" id="ARBA00022803"/>
    </source>
</evidence>
<evidence type="ECO:0000313" key="6">
    <source>
        <dbReference type="EMBL" id="GAO40199.1"/>
    </source>
</evidence>
<dbReference type="PANTHER" id="PTHR44858:SF1">
    <property type="entry name" value="UDP-N-ACETYLGLUCOSAMINE--PEPTIDE N-ACETYLGLUCOSAMINYLTRANSFERASE SPINDLY-RELATED"/>
    <property type="match status" value="1"/>
</dbReference>
<evidence type="ECO:0000256" key="3">
    <source>
        <dbReference type="PROSITE-ProRule" id="PRU00339"/>
    </source>
</evidence>
<dbReference type="SUPFAM" id="SSF48439">
    <property type="entry name" value="Protein prenylyltransferase"/>
    <property type="match status" value="1"/>
</dbReference>
<feature type="chain" id="PRO_5002429346" description="DUF3857 domain-containing protein" evidence="4">
    <location>
        <begin position="23"/>
        <end position="1080"/>
    </location>
</feature>
<dbReference type="InterPro" id="IPR038765">
    <property type="entry name" value="Papain-like_cys_pep_sf"/>
</dbReference>
<dbReference type="InterPro" id="IPR011990">
    <property type="entry name" value="TPR-like_helical_dom_sf"/>
</dbReference>
<dbReference type="Gene3D" id="1.25.40.10">
    <property type="entry name" value="Tetratricopeptide repeat domain"/>
    <property type="match status" value="4"/>
</dbReference>
<feature type="repeat" description="TPR" evidence="3">
    <location>
        <begin position="664"/>
        <end position="697"/>
    </location>
</feature>
<organism evidence="6 7">
    <name type="scientific">Sphingomonas changbaiensis NBRC 104936</name>
    <dbReference type="NCBI Taxonomy" id="1219043"/>
    <lineage>
        <taxon>Bacteria</taxon>
        <taxon>Pseudomonadati</taxon>
        <taxon>Pseudomonadota</taxon>
        <taxon>Alphaproteobacteria</taxon>
        <taxon>Sphingomonadales</taxon>
        <taxon>Sphingomonadaceae</taxon>
        <taxon>Sphingomonas</taxon>
    </lineage>
</organism>
<dbReference type="OrthoDB" id="98874at2"/>
<dbReference type="InterPro" id="IPR019734">
    <property type="entry name" value="TPR_rpt"/>
</dbReference>
<dbReference type="Proteomes" id="UP000033202">
    <property type="component" value="Unassembled WGS sequence"/>
</dbReference>
<gene>
    <name evidence="6" type="ORF">SCH01S_45_00420</name>
</gene>
<keyword evidence="7" id="KW-1185">Reference proteome</keyword>
<dbReference type="AlphaFoldDB" id="A0A0E9MRL4"/>
<evidence type="ECO:0000256" key="1">
    <source>
        <dbReference type="ARBA" id="ARBA00022737"/>
    </source>
</evidence>
<dbReference type="SUPFAM" id="SSF54001">
    <property type="entry name" value="Cysteine proteinases"/>
    <property type="match status" value="1"/>
</dbReference>
<dbReference type="PROSITE" id="PS50005">
    <property type="entry name" value="TPR"/>
    <property type="match status" value="3"/>
</dbReference>
<dbReference type="PANTHER" id="PTHR44858">
    <property type="entry name" value="TETRATRICOPEPTIDE REPEAT PROTEIN 6"/>
    <property type="match status" value="1"/>
</dbReference>
<dbReference type="Pfam" id="PF12969">
    <property type="entry name" value="DUF3857"/>
    <property type="match status" value="1"/>
</dbReference>
<name>A0A0E9MRL4_9SPHN</name>
<sequence>MAIRLSLLVGFSLLALAAPAGAEDKPIIAPRPDWVKPVSPAASVTGNEGAAVSMLLADQQVLFEPDRQTSYFASAIKIQTPQGLAAGNISLPWRPDTDTLKIHSLLIRRGDKVIDVLGSGQTFTVVRREPNLDSATLDGVLTANIQPEGLQVGDVLEFSASITSSDPTLKGHAEQVAGAWNQVPVGVAHLRMQWPSTMPIRLRQTQILPALKTVKSGAVASAELTLEQTKPFQPPKGAPTRFAVGRLIEATDFKDWSQISALMAPLYIKAAQIAPAGPLAAELARIKQASPSPKARAEAALALVQERVRYVALQLGTGNYVPADADTTWSRRFGDCKGKSALLVALLHGLDIEAEPVLVSTVLGDGLDERLPIVGLFDHVIVRATIAGRTYWLDGTRLGDSDLDRIPTPAFGWALPVQESLATLTRLVPTPLTAPQEDLAIRIDASAGLSLPAPTHIDWVYRGDAAMGLNLALSNLTPEVRDRSLKDFWKKNFDFVEVKTTNSAFDPKTGEMRITMDGTAKMDWSDNRYETDRTSVGYTADFTREPGAFHDAPFAVAYPYFSRTIETIVLPPGNTGFQVGTNADLDETIAGIAYRRKASLKGNVFTIEKTERSAAPEFAATEAAAAQARLRALGKEAVYLMEPAGYVRTRAERDAVLKETPTTATGLVDRGVLLMDDGRYDAAIEALTKAATLEPKNAWALANRGIARTWKGETTAAKADLDAAAAIDPKNFVMLHGRAFLASRTNDRAAAMAALNEAIALDPKDLYSLELRSSALWESGDYERALADADAYIALFPSAVQSYVLRANLYRRLGKPKEAEAQAGLLIKANPDMAYAHVAAARILSSFGKDAEALAEFDRALAIQPEAYIYLNRALSRPKADITGRSADLDAALKLDPKRFDALAARGDLQAETGDLPAAIASYTAAVKESPSDAGLLTARGILYSKSNQPVLADKDFAAARAAAKDATALNNMCWRKATAGIGLESALLDCNAALEKVPDSPAYLDSRGLVLLRLGKLDDAISDYDKVLAANAQMPTSLYGRAVAWSRKGDRARALKDHDLAVKIDPKVEQRFDEFGVKL</sequence>
<feature type="signal peptide" evidence="4">
    <location>
        <begin position="1"/>
        <end position="22"/>
    </location>
</feature>
<evidence type="ECO:0000259" key="5">
    <source>
        <dbReference type="Pfam" id="PF12969"/>
    </source>
</evidence>
<accession>A0A0E9MRL4</accession>
<dbReference type="STRING" id="1219043.SCH01S_45_00420"/>
<dbReference type="RefSeq" id="WP_052733920.1">
    <property type="nucleotide sequence ID" value="NZ_BBWU01000045.1"/>
</dbReference>